<evidence type="ECO:0000256" key="1">
    <source>
        <dbReference type="ARBA" id="ARBA00008857"/>
    </source>
</evidence>
<dbReference type="PANTHER" id="PTHR30629">
    <property type="entry name" value="PROPHAGE INTEGRASE"/>
    <property type="match status" value="1"/>
</dbReference>
<dbReference type="GO" id="GO:0003677">
    <property type="term" value="F:DNA binding"/>
    <property type="evidence" value="ECO:0007669"/>
    <property type="project" value="InterPro"/>
</dbReference>
<gene>
    <name evidence="5" type="ORF">CBP51_15120</name>
</gene>
<dbReference type="InterPro" id="IPR002104">
    <property type="entry name" value="Integrase_catalytic"/>
</dbReference>
<keyword evidence="3" id="KW-0233">DNA recombination</keyword>
<evidence type="ECO:0000313" key="6">
    <source>
        <dbReference type="Proteomes" id="UP000216101"/>
    </source>
</evidence>
<dbReference type="InterPro" id="IPR013762">
    <property type="entry name" value="Integrase-like_cat_sf"/>
</dbReference>
<accession>A0A266Q3R4</accession>
<sequence>MNNTVKFSKEWLVKLASTKAEKRTEYKDSEIRYLRATHHIGGTVKLSVYRCPRGTRKAVRVALPFTVTESMPNLQQIRAEANKVINLLDQGINPNEAKTKANTPELILRIALDNYLDGSTNTERVNTNWRRAIETHLANWLDKPLKELCTPQRIFAQHRLIMREIANSNQSQGLKGDGGIGANEVLKKLRRILNFNRALDRSLNLPQWPAEELGGSGLKMWVDQKPRTSRIHREEFSIFWPALECLSCPVQRDLFKFMLLIGCRSGEARSLEASDVNFNRWTITFKNTKNGLDHTLPLTETLKTIILERISCGDGNKLFPLFDPKVITKHIEKACGLHVSPHDLRRTFSGIAEIAGIGSTTKKHLLNHLSGRDVTDDYTGSIDIDDLRIALTKIENKIMEFVNLQK</sequence>
<dbReference type="PANTHER" id="PTHR30629:SF2">
    <property type="entry name" value="PROPHAGE INTEGRASE INTS-RELATED"/>
    <property type="match status" value="1"/>
</dbReference>
<dbReference type="AlphaFoldDB" id="A0A266Q3R4"/>
<dbReference type="Proteomes" id="UP000216101">
    <property type="component" value="Unassembled WGS sequence"/>
</dbReference>
<dbReference type="RefSeq" id="WP_094985572.1">
    <property type="nucleotide sequence ID" value="NZ_NHNI01000002.1"/>
</dbReference>
<evidence type="ECO:0000256" key="3">
    <source>
        <dbReference type="ARBA" id="ARBA00023172"/>
    </source>
</evidence>
<dbReference type="GO" id="GO:0006310">
    <property type="term" value="P:DNA recombination"/>
    <property type="evidence" value="ECO:0007669"/>
    <property type="project" value="UniProtKB-KW"/>
</dbReference>
<evidence type="ECO:0000313" key="5">
    <source>
        <dbReference type="EMBL" id="OZY84524.1"/>
    </source>
</evidence>
<dbReference type="InterPro" id="IPR011010">
    <property type="entry name" value="DNA_brk_join_enz"/>
</dbReference>
<keyword evidence="6" id="KW-1185">Reference proteome</keyword>
<protein>
    <recommendedName>
        <fullName evidence="4">Tyr recombinase domain-containing protein</fullName>
    </recommendedName>
</protein>
<organism evidence="5 6">
    <name type="scientific">Cellvibrio mixtus</name>
    <dbReference type="NCBI Taxonomy" id="39650"/>
    <lineage>
        <taxon>Bacteria</taxon>
        <taxon>Pseudomonadati</taxon>
        <taxon>Pseudomonadota</taxon>
        <taxon>Gammaproteobacteria</taxon>
        <taxon>Cellvibrionales</taxon>
        <taxon>Cellvibrionaceae</taxon>
        <taxon>Cellvibrio</taxon>
    </lineage>
</organism>
<name>A0A266Q3R4_9GAMM</name>
<proteinExistence type="inferred from homology"/>
<comment type="similarity">
    <text evidence="1">Belongs to the 'phage' integrase family.</text>
</comment>
<reference evidence="6" key="1">
    <citation type="submission" date="2017-05" db="EMBL/GenBank/DDBJ databases">
        <authorList>
            <person name="Barney B.M."/>
        </authorList>
    </citation>
    <scope>NUCLEOTIDE SEQUENCE [LARGE SCALE GENOMIC DNA]</scope>
    <source>
        <strain evidence="6">PSBB022</strain>
    </source>
</reference>
<dbReference type="SUPFAM" id="SSF56349">
    <property type="entry name" value="DNA breaking-rejoining enzymes"/>
    <property type="match status" value="1"/>
</dbReference>
<dbReference type="GO" id="GO:0015074">
    <property type="term" value="P:DNA integration"/>
    <property type="evidence" value="ECO:0007669"/>
    <property type="project" value="UniProtKB-KW"/>
</dbReference>
<dbReference type="PROSITE" id="PS51898">
    <property type="entry name" value="TYR_RECOMBINASE"/>
    <property type="match status" value="1"/>
</dbReference>
<keyword evidence="2" id="KW-0229">DNA integration</keyword>
<dbReference type="InterPro" id="IPR050808">
    <property type="entry name" value="Phage_Integrase"/>
</dbReference>
<dbReference type="Gene3D" id="1.10.443.10">
    <property type="entry name" value="Intergrase catalytic core"/>
    <property type="match status" value="1"/>
</dbReference>
<evidence type="ECO:0000259" key="4">
    <source>
        <dbReference type="PROSITE" id="PS51898"/>
    </source>
</evidence>
<feature type="domain" description="Tyr recombinase" evidence="4">
    <location>
        <begin position="226"/>
        <end position="392"/>
    </location>
</feature>
<dbReference type="Pfam" id="PF00589">
    <property type="entry name" value="Phage_integrase"/>
    <property type="match status" value="1"/>
</dbReference>
<evidence type="ECO:0000256" key="2">
    <source>
        <dbReference type="ARBA" id="ARBA00022908"/>
    </source>
</evidence>
<comment type="caution">
    <text evidence="5">The sequence shown here is derived from an EMBL/GenBank/DDBJ whole genome shotgun (WGS) entry which is preliminary data.</text>
</comment>
<dbReference type="EMBL" id="NHNI01000002">
    <property type="protein sequence ID" value="OZY84524.1"/>
    <property type="molecule type" value="Genomic_DNA"/>
</dbReference>